<feature type="compositionally biased region" description="Basic and acidic residues" evidence="3">
    <location>
        <begin position="1859"/>
        <end position="1888"/>
    </location>
</feature>
<evidence type="ECO:0000256" key="2">
    <source>
        <dbReference type="ARBA" id="ARBA00023043"/>
    </source>
</evidence>
<dbReference type="Proteomes" id="UP001281761">
    <property type="component" value="Unassembled WGS sequence"/>
</dbReference>
<feature type="compositionally biased region" description="Polar residues" evidence="3">
    <location>
        <begin position="1332"/>
        <end position="1342"/>
    </location>
</feature>
<feature type="compositionally biased region" description="Pro residues" evidence="3">
    <location>
        <begin position="698"/>
        <end position="712"/>
    </location>
</feature>
<protein>
    <submittedName>
        <fullName evidence="4">Uncharacterized protein</fullName>
    </submittedName>
</protein>
<dbReference type="PANTHER" id="PTHR24173">
    <property type="entry name" value="ANKYRIN REPEAT CONTAINING"/>
    <property type="match status" value="1"/>
</dbReference>
<dbReference type="PANTHER" id="PTHR24173:SF44">
    <property type="entry name" value="ANKYRIN REPEAT AND SOCS BOX PROTEIN 13"/>
    <property type="match status" value="1"/>
</dbReference>
<feature type="compositionally biased region" description="Basic and acidic residues" evidence="3">
    <location>
        <begin position="1357"/>
        <end position="1463"/>
    </location>
</feature>
<keyword evidence="2" id="KW-0040">ANK repeat</keyword>
<evidence type="ECO:0000313" key="5">
    <source>
        <dbReference type="Proteomes" id="UP001281761"/>
    </source>
</evidence>
<feature type="region of interest" description="Disordered" evidence="3">
    <location>
        <begin position="1735"/>
        <end position="1909"/>
    </location>
</feature>
<proteinExistence type="predicted"/>
<feature type="compositionally biased region" description="Basic and acidic residues" evidence="3">
    <location>
        <begin position="1828"/>
        <end position="1842"/>
    </location>
</feature>
<feature type="region of interest" description="Disordered" evidence="3">
    <location>
        <begin position="1332"/>
        <end position="1709"/>
    </location>
</feature>
<evidence type="ECO:0000313" key="4">
    <source>
        <dbReference type="EMBL" id="KAK2947882.1"/>
    </source>
</evidence>
<evidence type="ECO:0000256" key="3">
    <source>
        <dbReference type="SAM" id="MobiDB-lite"/>
    </source>
</evidence>
<sequence length="1937" mass="226202">MQEIPFTPTTNFAAIRFLVSGAEGSRLHARLGFPPQLSMTDINLSDIPPVSQTGCFEIPTFSTLSSFFLVPVNQLITMILCVVSGNDEDRILSRSRPQSFVISRTFVKKKITIRFQFSVECYQYIEPSTAPFSEDHIWTIDSSEFSTDGVISTLQPYRGSDLLFDQVKITRRIAEVGEGNIEVIAKSLFKRAHRTALWSYMCSLMFNKYFEVHSQRKAMKTLYDLLTRQCTQIGLLFELLFDRQAYLALRDFTLDNHPDSTLESSAFLDPRMDEDSVHFRKEYVSCFKDLVANEMFNPARLTEVAILLIAQMTKTGPTGIHVLMIIEFLMEIPETWQYVSESLLWTLLSMIWTAANALDLTPEIEEQYRNTFICAAKHGFYMTLEKKASSLKIHTVRSELGEAALKNERVVNMIHLIQSTDVLHPEECRKDFYSILHSSADCGQFALLLITESIYNVFVRPCLHFMLTVVGDVKSESGETFLEQYERHLEDMIHKICIDRVDTGKLRSHPPEVTDEAAYFEEHVSQTFTLISFLIQTELGSIPFISRVLSDLLKHCWDIPSDDLYASYVCSLIVTARHTLPKSNPKVWYELRQTLFDLSTPGRVSFDVARYAHHTYTTTDQQSQEEMPESVYSDRPRFAPRYPFWIAPDHPYSIQWIKYAPAPRRISLHVHYCEPGCEGPPKQLVKRKDDSKSKKSKPQPPTFPPNMFPTPPIPGLGGQSILGFMSMTEDSAHQIQVQAASDPDLMRVMQETLKFTAEFQDGPKPSLSPLTSLHNSMAGLSYTITEDENGTIFTNTKPSRGNEAHAPTFEMGEFTRRDGNVDEHVVMKSLRSLPHISTTPANVTCFETFCIRKLVPMNLSAEEERRKEIREVFSNHTSLHETAQTLLAFMEQQADVIRVAEELFTLRLKDRAMKTLTVNLSKAIEFRCADRSDLLDRNTKKRKFSFVLIFAATSITKFADFLKDTNTEEDVKERKSEVRARVTVLIEMVFDGIIPCEFLHELFMNVLDAMEDGWTNEAVVDTTVRLTTSFGSFLLKEDKPVIRKVNALLSRAEHTKSFPDALLKQTAQVLEIILNSSFPPFRPPPSLSRILNPLLYHPNAYEEDGQVHSYFTVPDNNPDVISFLSILAIAPSKPEFKTRNAKMAPLMMKPAVVTIMAQLLFDQAVTRTIFRMQFELHLQELTTLSMQCKTTPFNQVVADVAIGELISKKCGNNSDEWDGRKVSGEERKKRMVDAKAWCWYLCDLLNRAKLPPSHVRLLFDRLGDECTPRRPNDFTLEVLCYAVELIGEGMHSVMFEYLEPAAGRMEKIIRGGNVSPSVQAIVQYTLHRISEGSFNPSDSDNPSHFLPHTTVTPDNNTTEKEKTDREKKNEEEEKQKRDEVSKKKAQKKKDQEERIRMEAKKKKEEAEMKKKEEKKKEEERKKKEEEKKKKEEEKKKKEEERKKKEAEEKQREEERKKMEEAKQQAKNTPTPSESPLMLESAEKAKKKAEKKKRQKEEKLKRQAEEEERRKREQEEDKKKEEERKRIEAEEEAKKKEREEREELERAKRLEEMRLREEEEKKKEFEKREKKRRMKEEKQRKEKEEKEKKQKEEEERKKKEEEEKKKKEEEERKRKAEEEAEQRRRKEEEEKRRKEREEEKRRLEEEEKQRILEERKREEEKKKQEEREEAERQAALQQKLIEEAERQRVEREKREEEERAQREAARRAEIEEEIRKQIEEQLRAEYEAKWAAERKELEEKRKREERLKEKEREMLREKEKQEGVDGKERKKEGQEVKKTEPESKNDASPPKQPSKRLQTKWTPSSSTTTSPTTSPPTTKSTTKSSTKAFEWKPQDRTLSEKGGKANNEQLGGEIQKAGKGKKESEMTREEQLRLAEEELQREKRELEEKRRKRVQQLEEEADRVEAESKQKLDELERIKQEFEIQMAERRRQRRTTNN</sequence>
<feature type="compositionally biased region" description="Basic residues" evidence="3">
    <location>
        <begin position="1484"/>
        <end position="1493"/>
    </location>
</feature>
<dbReference type="EMBL" id="JARBJD010000189">
    <property type="protein sequence ID" value="KAK2947882.1"/>
    <property type="molecule type" value="Genomic_DNA"/>
</dbReference>
<keyword evidence="1" id="KW-0677">Repeat</keyword>
<gene>
    <name evidence="4" type="ORF">BLNAU_17207</name>
</gene>
<dbReference type="CDD" id="cd22249">
    <property type="entry name" value="UDM1_RNF168_RNF169-like"/>
    <property type="match status" value="1"/>
</dbReference>
<feature type="compositionally biased region" description="Basic and acidic residues" evidence="3">
    <location>
        <begin position="1735"/>
        <end position="1784"/>
    </location>
</feature>
<accession>A0ABQ9X9G0</accession>
<feature type="region of interest" description="Disordered" evidence="3">
    <location>
        <begin position="679"/>
        <end position="712"/>
    </location>
</feature>
<evidence type="ECO:0000256" key="1">
    <source>
        <dbReference type="ARBA" id="ARBA00022737"/>
    </source>
</evidence>
<feature type="compositionally biased region" description="Low complexity" evidence="3">
    <location>
        <begin position="1798"/>
        <end position="1826"/>
    </location>
</feature>
<reference evidence="4 5" key="1">
    <citation type="journal article" date="2022" name="bioRxiv">
        <title>Genomics of Preaxostyla Flagellates Illuminates Evolutionary Transitions and the Path Towards Mitochondrial Loss.</title>
        <authorList>
            <person name="Novak L.V.F."/>
            <person name="Treitli S.C."/>
            <person name="Pyrih J."/>
            <person name="Halakuc P."/>
            <person name="Pipaliya S.V."/>
            <person name="Vacek V."/>
            <person name="Brzon O."/>
            <person name="Soukal P."/>
            <person name="Eme L."/>
            <person name="Dacks J.B."/>
            <person name="Karnkowska A."/>
            <person name="Elias M."/>
            <person name="Hampl V."/>
        </authorList>
    </citation>
    <scope>NUCLEOTIDE SEQUENCE [LARGE SCALE GENOMIC DNA]</scope>
    <source>
        <strain evidence="4">NAU3</strain>
        <tissue evidence="4">Gut</tissue>
    </source>
</reference>
<name>A0ABQ9X9G0_9EUKA</name>
<feature type="compositionally biased region" description="Basic and acidic residues" evidence="3">
    <location>
        <begin position="1494"/>
        <end position="1671"/>
    </location>
</feature>
<organism evidence="4 5">
    <name type="scientific">Blattamonas nauphoetae</name>
    <dbReference type="NCBI Taxonomy" id="2049346"/>
    <lineage>
        <taxon>Eukaryota</taxon>
        <taxon>Metamonada</taxon>
        <taxon>Preaxostyla</taxon>
        <taxon>Oxymonadida</taxon>
        <taxon>Blattamonas</taxon>
    </lineage>
</organism>
<keyword evidence="5" id="KW-1185">Reference proteome</keyword>
<comment type="caution">
    <text evidence="4">The sequence shown here is derived from an EMBL/GenBank/DDBJ whole genome shotgun (WGS) entry which is preliminary data.</text>
</comment>
<feature type="compositionally biased region" description="Basic and acidic residues" evidence="3">
    <location>
        <begin position="1679"/>
        <end position="1709"/>
    </location>
</feature>